<dbReference type="SUPFAM" id="SSF54236">
    <property type="entry name" value="Ubiquitin-like"/>
    <property type="match status" value="1"/>
</dbReference>
<dbReference type="InterPro" id="IPR015940">
    <property type="entry name" value="UBA"/>
</dbReference>
<reference evidence="2" key="1">
    <citation type="submission" date="2025-08" db="UniProtKB">
        <authorList>
            <consortium name="RefSeq"/>
        </authorList>
    </citation>
    <scope>IDENTIFICATION</scope>
    <source>
        <strain evidence="2">Airmid</strain>
    </source>
</reference>
<gene>
    <name evidence="2" type="primary">LOC113797712</name>
</gene>
<dbReference type="OMA" id="QILIGWA"/>
<dbReference type="CDD" id="cd14326">
    <property type="entry name" value="UBA_UBL7"/>
    <property type="match status" value="1"/>
</dbReference>
<dbReference type="Gene3D" id="1.10.8.10">
    <property type="entry name" value="DNA helicase RuvA subunit, C-terminal domain"/>
    <property type="match status" value="1"/>
</dbReference>
<name>A0A6P6YGJ6_DERPT</name>
<sequence length="445" mass="49783">MDNNKNYVMICNKIDSLLFKEMKQLEVKNGMLSTVDELADQIARLWNLDKQTFDIVCFGKLLDFSKTLDFYGIENGTMLYLLKKKSTTNSAESEKNLQKSDKPNDNGDVSNNPSSSFTLTTEQQGQCIALKSALLNPSFRQVIENLSDFDNRENLMTVNQELRNDPSLFGVLSDSELLHAYISKNNIKNVLQKYPHFLEVATHVSATFHEEINSSTMHQNLGYRGSSMNYSIDAISEDEEMDESETSSISSTNTNGSSVRRLSDPTSFASMLMQAYNHNHNRQSQQQLASSSSSNNLNNSSVITQDMLRQALQSTSSSSNIPNMMNEMSSSSHHHHHHPHHDHSDRHQQSQCETFPNIASTNTQQDCMVTSRDSTRCNTPQPPPSSSSADPNDNRTPAQILIGWAPQLRQMRELGITDDIVAIQALEATNGDVQAAINIIFSDMS</sequence>
<dbReference type="Proteomes" id="UP000515146">
    <property type="component" value="Unplaced"/>
</dbReference>
<protein>
    <submittedName>
        <fullName evidence="2">Ubiquitin-like protein 7</fullName>
    </submittedName>
</protein>
<dbReference type="RefSeq" id="XP_027203939.1">
    <property type="nucleotide sequence ID" value="XM_027348138.1"/>
</dbReference>
<dbReference type="GO" id="GO:0031593">
    <property type="term" value="F:polyubiquitin modification-dependent protein binding"/>
    <property type="evidence" value="ECO:0007669"/>
    <property type="project" value="TreeGrafter"/>
</dbReference>
<dbReference type="InterPro" id="IPR047878">
    <property type="entry name" value="UBL7_UBA"/>
</dbReference>
<dbReference type="InParanoid" id="A0A6P6YGJ6"/>
<dbReference type="SMART" id="SM00165">
    <property type="entry name" value="UBA"/>
    <property type="match status" value="1"/>
</dbReference>
<dbReference type="InterPro" id="IPR015496">
    <property type="entry name" value="Ubiquilin"/>
</dbReference>
<dbReference type="InterPro" id="IPR029071">
    <property type="entry name" value="Ubiquitin-like_domsf"/>
</dbReference>
<dbReference type="Gene3D" id="3.10.20.90">
    <property type="entry name" value="Phosphatidylinositol 3-kinase Catalytic Subunit, Chain A, domain 1"/>
    <property type="match status" value="1"/>
</dbReference>
<dbReference type="PROSITE" id="PS50030">
    <property type="entry name" value="UBA"/>
    <property type="match status" value="1"/>
</dbReference>
<dbReference type="KEGG" id="dpte:113797712"/>
<accession>A0A6P6YGJ6</accession>
<proteinExistence type="predicted"/>
<dbReference type="PANTHER" id="PTHR10677:SF3">
    <property type="entry name" value="FI07626P-RELATED"/>
    <property type="match status" value="1"/>
</dbReference>
<evidence type="ECO:0000313" key="1">
    <source>
        <dbReference type="Proteomes" id="UP000515146"/>
    </source>
</evidence>
<evidence type="ECO:0000313" key="2">
    <source>
        <dbReference type="RefSeq" id="XP_027203939.1"/>
    </source>
</evidence>
<dbReference type="SUPFAM" id="SSF46934">
    <property type="entry name" value="UBA-like"/>
    <property type="match status" value="1"/>
</dbReference>
<dbReference type="InterPro" id="IPR009060">
    <property type="entry name" value="UBA-like_sf"/>
</dbReference>
<keyword evidence="1" id="KW-1185">Reference proteome</keyword>
<dbReference type="GO" id="GO:0006511">
    <property type="term" value="P:ubiquitin-dependent protein catabolic process"/>
    <property type="evidence" value="ECO:0007669"/>
    <property type="project" value="TreeGrafter"/>
</dbReference>
<dbReference type="AlphaFoldDB" id="A0A6P6YGJ6"/>
<dbReference type="CDD" id="cd17039">
    <property type="entry name" value="Ubl_ubiquitin_like"/>
    <property type="match status" value="1"/>
</dbReference>
<dbReference type="GO" id="GO:0005829">
    <property type="term" value="C:cytosol"/>
    <property type="evidence" value="ECO:0007669"/>
    <property type="project" value="TreeGrafter"/>
</dbReference>
<dbReference type="OrthoDB" id="10016665at2759"/>
<organism evidence="1 2">
    <name type="scientific">Dermatophagoides pteronyssinus</name>
    <name type="common">European house dust mite</name>
    <dbReference type="NCBI Taxonomy" id="6956"/>
    <lineage>
        <taxon>Eukaryota</taxon>
        <taxon>Metazoa</taxon>
        <taxon>Ecdysozoa</taxon>
        <taxon>Arthropoda</taxon>
        <taxon>Chelicerata</taxon>
        <taxon>Arachnida</taxon>
        <taxon>Acari</taxon>
        <taxon>Acariformes</taxon>
        <taxon>Sarcoptiformes</taxon>
        <taxon>Astigmata</taxon>
        <taxon>Psoroptidia</taxon>
        <taxon>Analgoidea</taxon>
        <taxon>Pyroglyphidae</taxon>
        <taxon>Dermatophagoidinae</taxon>
        <taxon>Dermatophagoides</taxon>
    </lineage>
</organism>
<dbReference type="PANTHER" id="PTHR10677">
    <property type="entry name" value="UBIQUILIN"/>
    <property type="match status" value="1"/>
</dbReference>